<dbReference type="SUPFAM" id="SSF53474">
    <property type="entry name" value="alpha/beta-Hydrolases"/>
    <property type="match status" value="2"/>
</dbReference>
<evidence type="ECO:0000259" key="5">
    <source>
        <dbReference type="Pfam" id="PF13290"/>
    </source>
</evidence>
<evidence type="ECO:0000313" key="7">
    <source>
        <dbReference type="Proteomes" id="UP000618579"/>
    </source>
</evidence>
<dbReference type="PANTHER" id="PTHR43037">
    <property type="entry name" value="UNNAMED PRODUCT-RELATED"/>
    <property type="match status" value="1"/>
</dbReference>
<evidence type="ECO:0000256" key="4">
    <source>
        <dbReference type="SAM" id="SignalP"/>
    </source>
</evidence>
<reference evidence="6 7" key="1">
    <citation type="submission" date="2019-10" db="EMBL/GenBank/DDBJ databases">
        <title>Description of Paenibacillus pedi sp. nov.</title>
        <authorList>
            <person name="Carlier A."/>
            <person name="Qi S."/>
        </authorList>
    </citation>
    <scope>NUCLEOTIDE SEQUENCE [LARGE SCALE GENOMIC DNA]</scope>
    <source>
        <strain evidence="6 7">LMG 31457</strain>
    </source>
</reference>
<dbReference type="RefSeq" id="WP_171684016.1">
    <property type="nucleotide sequence ID" value="NZ_WHNZ01000029.1"/>
</dbReference>
<dbReference type="Pfam" id="PF10503">
    <property type="entry name" value="Esterase_PHB"/>
    <property type="match status" value="1"/>
</dbReference>
<evidence type="ECO:0000313" key="6">
    <source>
        <dbReference type="EMBL" id="NOV01186.1"/>
    </source>
</evidence>
<evidence type="ECO:0000256" key="2">
    <source>
        <dbReference type="ARBA" id="ARBA00022801"/>
    </source>
</evidence>
<organism evidence="6 7">
    <name type="scientific">Paenibacillus planticolens</name>
    <dbReference type="NCBI Taxonomy" id="2654976"/>
    <lineage>
        <taxon>Bacteria</taxon>
        <taxon>Bacillati</taxon>
        <taxon>Bacillota</taxon>
        <taxon>Bacilli</taxon>
        <taxon>Bacillales</taxon>
        <taxon>Paenibacillaceae</taxon>
        <taxon>Paenibacillus</taxon>
    </lineage>
</organism>
<keyword evidence="7" id="KW-1185">Reference proteome</keyword>
<dbReference type="InterPro" id="IPR029058">
    <property type="entry name" value="AB_hydrolase_fold"/>
</dbReference>
<feature type="region of interest" description="Disordered" evidence="3">
    <location>
        <begin position="328"/>
        <end position="353"/>
    </location>
</feature>
<keyword evidence="1 4" id="KW-0732">Signal</keyword>
<sequence length="596" mass="62552">MKKMVYRWLVCALMAALFMSIMPAAQAAGSFTSQTYNSRTYKIYVPGGYQKGTAVPMIVMMHGCTQDPDQFAAGTQMNTLAESKNFIVIYPDQPSSANQNKCWNWYDPAHQSRGSGEPALIADMVNQVKSQYSIDSNRVYVAGLSAGAAMSVILGVTYPDIFAAINVSSGLEYKSATTLTAANTAMINGGPDPVSQGNAAYSAMGSNKRIVPVIVFHGTSDYIVYPVNGNQVITQWAQTNDMASDGIDNNNITDQPDSTQNGTVSGGRSYTVYNYKDSTTGNIVMQKYAVTSMGHAWSGGSSSGSYTDPQGPNASQLSYDFFMAHPMNGTGGGNGGGGGDTTPPVTSASPAGSTFNAPVTVTLSANESATTYYTLDGSTPTTSSTIYSGPITINASATLKYFSVDTAGNVETIRSQTYTINSAGNSSTLASIAAEDGFAGQLLADGLSTTVHKIGDKGMTNVDTYRTILSFDTSLLPSTATISSVKLRIYRKSLSGTVNSISLDIKNGFFGSVSGLEQGDYGAAASATGIATIAVPASNNAYTEVSLPSSAFTYINKTGRTQLRLKASTPADITSDVLEIYGGEDSTYAPQLIVNY</sequence>
<proteinExistence type="predicted"/>
<dbReference type="Proteomes" id="UP000618579">
    <property type="component" value="Unassembled WGS sequence"/>
</dbReference>
<feature type="signal peptide" evidence="4">
    <location>
        <begin position="1"/>
        <end position="27"/>
    </location>
</feature>
<feature type="compositionally biased region" description="Polar residues" evidence="3">
    <location>
        <begin position="343"/>
        <end position="353"/>
    </location>
</feature>
<dbReference type="InterPro" id="IPR059177">
    <property type="entry name" value="GH29D-like_dom"/>
</dbReference>
<evidence type="ECO:0000256" key="3">
    <source>
        <dbReference type="SAM" id="MobiDB-lite"/>
    </source>
</evidence>
<feature type="chain" id="PRO_5045657718" evidence="4">
    <location>
        <begin position="28"/>
        <end position="596"/>
    </location>
</feature>
<keyword evidence="2" id="KW-0378">Hydrolase</keyword>
<dbReference type="NCBIfam" id="TIGR01840">
    <property type="entry name" value="esterase_phb"/>
    <property type="match status" value="1"/>
</dbReference>
<name>A0ABX1ZM85_9BACL</name>
<dbReference type="PANTHER" id="PTHR43037:SF1">
    <property type="entry name" value="BLL1128 PROTEIN"/>
    <property type="match status" value="1"/>
</dbReference>
<dbReference type="InterPro" id="IPR050955">
    <property type="entry name" value="Plant_Biomass_Hydrol_Est"/>
</dbReference>
<comment type="caution">
    <text evidence="6">The sequence shown here is derived from an EMBL/GenBank/DDBJ whole genome shotgun (WGS) entry which is preliminary data.</text>
</comment>
<feature type="domain" description="GH29D-like beta-sandwich" evidence="5">
    <location>
        <begin position="350"/>
        <end position="413"/>
    </location>
</feature>
<protein>
    <submittedName>
        <fullName evidence="6">PHB depolymerase family esterase</fullName>
    </submittedName>
</protein>
<dbReference type="Gene3D" id="3.40.50.1820">
    <property type="entry name" value="alpha/beta hydrolase"/>
    <property type="match status" value="1"/>
</dbReference>
<gene>
    <name evidence="6" type="ORF">GC097_14305</name>
</gene>
<accession>A0ABX1ZM85</accession>
<dbReference type="EMBL" id="WHNZ01000029">
    <property type="protein sequence ID" value="NOV01186.1"/>
    <property type="molecule type" value="Genomic_DNA"/>
</dbReference>
<dbReference type="Pfam" id="PF13290">
    <property type="entry name" value="CHB_HEX_C_1"/>
    <property type="match status" value="1"/>
</dbReference>
<dbReference type="InterPro" id="IPR010126">
    <property type="entry name" value="Esterase_phb"/>
</dbReference>
<evidence type="ECO:0000256" key="1">
    <source>
        <dbReference type="ARBA" id="ARBA00022729"/>
    </source>
</evidence>
<feature type="compositionally biased region" description="Gly residues" evidence="3">
    <location>
        <begin position="329"/>
        <end position="340"/>
    </location>
</feature>